<accession>A0ACB9TUY0</accession>
<organism evidence="1 2">
    <name type="scientific">Holotrichia oblita</name>
    <name type="common">Chafer beetle</name>
    <dbReference type="NCBI Taxonomy" id="644536"/>
    <lineage>
        <taxon>Eukaryota</taxon>
        <taxon>Metazoa</taxon>
        <taxon>Ecdysozoa</taxon>
        <taxon>Arthropoda</taxon>
        <taxon>Hexapoda</taxon>
        <taxon>Insecta</taxon>
        <taxon>Pterygota</taxon>
        <taxon>Neoptera</taxon>
        <taxon>Endopterygota</taxon>
        <taxon>Coleoptera</taxon>
        <taxon>Polyphaga</taxon>
        <taxon>Scarabaeiformia</taxon>
        <taxon>Scarabaeidae</taxon>
        <taxon>Melolonthinae</taxon>
        <taxon>Holotrichia</taxon>
    </lineage>
</organism>
<sequence length="205" mass="23335">MPTDRVLRDDALITKIVEQVLKSDSLLEKISQVIGEKTAAIIKAYEQKVVSLEVKLAKAYEDIDSLEQYSRLNNLRLYGIPETPNENTDAMVASICKDKLGITIPPESIDCSHRLGKVENGHRPIVVKFCVRNIKQSIYNNKRKLKNTKIVIREDLTKQRLALMKDVKKRLGVAWTNHCKIFTKVGNRIYNVKTTSDLDNLTTVK</sequence>
<dbReference type="Proteomes" id="UP001056778">
    <property type="component" value="Chromosome 1"/>
</dbReference>
<evidence type="ECO:0000313" key="1">
    <source>
        <dbReference type="EMBL" id="KAI4470449.1"/>
    </source>
</evidence>
<proteinExistence type="predicted"/>
<dbReference type="EMBL" id="CM043015">
    <property type="protein sequence ID" value="KAI4470449.1"/>
    <property type="molecule type" value="Genomic_DNA"/>
</dbReference>
<protein>
    <submittedName>
        <fullName evidence="1">L1 transposable element-related</fullName>
    </submittedName>
</protein>
<keyword evidence="2" id="KW-1185">Reference proteome</keyword>
<comment type="caution">
    <text evidence="1">The sequence shown here is derived from an EMBL/GenBank/DDBJ whole genome shotgun (WGS) entry which is preliminary data.</text>
</comment>
<reference evidence="1" key="1">
    <citation type="submission" date="2022-04" db="EMBL/GenBank/DDBJ databases">
        <title>Chromosome-scale genome assembly of Holotrichia oblita Faldermann.</title>
        <authorList>
            <person name="Rongchong L."/>
        </authorList>
    </citation>
    <scope>NUCLEOTIDE SEQUENCE</scope>
    <source>
        <strain evidence="1">81SQS9</strain>
    </source>
</reference>
<name>A0ACB9TUY0_HOLOL</name>
<evidence type="ECO:0000313" key="2">
    <source>
        <dbReference type="Proteomes" id="UP001056778"/>
    </source>
</evidence>
<gene>
    <name evidence="1" type="ORF">MML48_1g08624</name>
</gene>